<evidence type="ECO:0000259" key="8">
    <source>
        <dbReference type="PROSITE" id="PS50119"/>
    </source>
</evidence>
<keyword evidence="3 5" id="KW-0863">Zinc-finger</keyword>
<dbReference type="CDD" id="cd19757">
    <property type="entry name" value="Bbox1"/>
    <property type="match status" value="1"/>
</dbReference>
<dbReference type="InterPro" id="IPR013083">
    <property type="entry name" value="Znf_RING/FYVE/PHD"/>
</dbReference>
<dbReference type="Gene3D" id="2.120.10.30">
    <property type="entry name" value="TolB, C-terminal domain"/>
    <property type="match status" value="1"/>
</dbReference>
<evidence type="ECO:0000259" key="7">
    <source>
        <dbReference type="PROSITE" id="PS50089"/>
    </source>
</evidence>
<dbReference type="RefSeq" id="XP_022313960.1">
    <property type="nucleotide sequence ID" value="XM_022458252.1"/>
</dbReference>
<dbReference type="GeneID" id="111118683"/>
<keyword evidence="4" id="KW-0862">Zinc</keyword>
<dbReference type="Gene3D" id="3.30.160.60">
    <property type="entry name" value="Classic Zinc Finger"/>
    <property type="match status" value="1"/>
</dbReference>
<evidence type="ECO:0000256" key="5">
    <source>
        <dbReference type="PROSITE-ProRule" id="PRU00024"/>
    </source>
</evidence>
<evidence type="ECO:0000256" key="4">
    <source>
        <dbReference type="ARBA" id="ARBA00022833"/>
    </source>
</evidence>
<dbReference type="PROSITE" id="PS50119">
    <property type="entry name" value="ZF_BBOX"/>
    <property type="match status" value="1"/>
</dbReference>
<evidence type="ECO:0000313" key="10">
    <source>
        <dbReference type="RefSeq" id="XP_022313960.1"/>
    </source>
</evidence>
<dbReference type="Gene3D" id="3.30.40.10">
    <property type="entry name" value="Zinc/RING finger domain, C3HC4 (zinc finger)"/>
    <property type="match status" value="1"/>
</dbReference>
<name>A0A8B8CE43_CRAVI</name>
<dbReference type="PANTHER" id="PTHR25462:SF296">
    <property type="entry name" value="MEIOTIC P26, ISOFORM F"/>
    <property type="match status" value="1"/>
</dbReference>
<keyword evidence="2" id="KW-0479">Metal-binding</keyword>
<dbReference type="SMART" id="SM00336">
    <property type="entry name" value="BBOX"/>
    <property type="match status" value="1"/>
</dbReference>
<dbReference type="GO" id="GO:0008270">
    <property type="term" value="F:zinc ion binding"/>
    <property type="evidence" value="ECO:0007669"/>
    <property type="project" value="UniProtKB-KW"/>
</dbReference>
<reference evidence="10" key="1">
    <citation type="submission" date="2025-08" db="UniProtKB">
        <authorList>
            <consortium name="RefSeq"/>
        </authorList>
    </citation>
    <scope>IDENTIFICATION</scope>
    <source>
        <tissue evidence="10">Whole sample</tissue>
    </source>
</reference>
<dbReference type="InterPro" id="IPR011042">
    <property type="entry name" value="6-blade_b-propeller_TolB-like"/>
</dbReference>
<organism evidence="9 10">
    <name type="scientific">Crassostrea virginica</name>
    <name type="common">Eastern oyster</name>
    <dbReference type="NCBI Taxonomy" id="6565"/>
    <lineage>
        <taxon>Eukaryota</taxon>
        <taxon>Metazoa</taxon>
        <taxon>Spiralia</taxon>
        <taxon>Lophotrochozoa</taxon>
        <taxon>Mollusca</taxon>
        <taxon>Bivalvia</taxon>
        <taxon>Autobranchia</taxon>
        <taxon>Pteriomorphia</taxon>
        <taxon>Ostreida</taxon>
        <taxon>Ostreoidea</taxon>
        <taxon>Ostreidae</taxon>
        <taxon>Crassostrea</taxon>
    </lineage>
</organism>
<dbReference type="Pfam" id="PF13445">
    <property type="entry name" value="zf-RING_UBOX"/>
    <property type="match status" value="1"/>
</dbReference>
<keyword evidence="9" id="KW-1185">Reference proteome</keyword>
<dbReference type="OrthoDB" id="6161695at2759"/>
<dbReference type="InterPro" id="IPR000315">
    <property type="entry name" value="Znf_B-box"/>
</dbReference>
<dbReference type="KEGG" id="cvn:111118683"/>
<feature type="domain" description="B box-type" evidence="8">
    <location>
        <begin position="155"/>
        <end position="195"/>
    </location>
</feature>
<keyword evidence="1" id="KW-0597">Phosphoprotein</keyword>
<dbReference type="AlphaFoldDB" id="A0A8B8CE43"/>
<dbReference type="SUPFAM" id="SSF57850">
    <property type="entry name" value="RING/U-box"/>
    <property type="match status" value="1"/>
</dbReference>
<dbReference type="InterPro" id="IPR027370">
    <property type="entry name" value="Znf-RING_euk"/>
</dbReference>
<gene>
    <name evidence="10" type="primary">LOC111118683</name>
</gene>
<evidence type="ECO:0000256" key="2">
    <source>
        <dbReference type="ARBA" id="ARBA00022723"/>
    </source>
</evidence>
<evidence type="ECO:0000256" key="3">
    <source>
        <dbReference type="ARBA" id="ARBA00022771"/>
    </source>
</evidence>
<evidence type="ECO:0000313" key="9">
    <source>
        <dbReference type="Proteomes" id="UP000694844"/>
    </source>
</evidence>
<feature type="coiled-coil region" evidence="6">
    <location>
        <begin position="268"/>
        <end position="295"/>
    </location>
</feature>
<dbReference type="PANTHER" id="PTHR25462">
    <property type="entry name" value="BONUS, ISOFORM C-RELATED"/>
    <property type="match status" value="1"/>
</dbReference>
<dbReference type="Proteomes" id="UP000694844">
    <property type="component" value="Chromosome 2"/>
</dbReference>
<evidence type="ECO:0000256" key="1">
    <source>
        <dbReference type="ARBA" id="ARBA00022553"/>
    </source>
</evidence>
<dbReference type="PROSITE" id="PS00518">
    <property type="entry name" value="ZF_RING_1"/>
    <property type="match status" value="1"/>
</dbReference>
<dbReference type="SMART" id="SM00184">
    <property type="entry name" value="RING"/>
    <property type="match status" value="1"/>
</dbReference>
<protein>
    <submittedName>
        <fullName evidence="10">E3 ubiquitin-protein ligase TRIM71-like</fullName>
    </submittedName>
</protein>
<dbReference type="Pfam" id="PF00643">
    <property type="entry name" value="zf-B_box"/>
    <property type="match status" value="1"/>
</dbReference>
<proteinExistence type="predicted"/>
<dbReference type="SUPFAM" id="SSF101898">
    <property type="entry name" value="NHL repeat"/>
    <property type="match status" value="1"/>
</dbReference>
<dbReference type="InterPro" id="IPR001841">
    <property type="entry name" value="Znf_RING"/>
</dbReference>
<feature type="domain" description="RING-type" evidence="7">
    <location>
        <begin position="15"/>
        <end position="58"/>
    </location>
</feature>
<dbReference type="SUPFAM" id="SSF57845">
    <property type="entry name" value="B-box zinc-binding domain"/>
    <property type="match status" value="1"/>
</dbReference>
<accession>A0A8B8CE43</accession>
<keyword evidence="6" id="KW-0175">Coiled coil</keyword>
<dbReference type="InterPro" id="IPR047153">
    <property type="entry name" value="TRIM45/56/19-like"/>
</dbReference>
<evidence type="ECO:0000256" key="6">
    <source>
        <dbReference type="SAM" id="Coils"/>
    </source>
</evidence>
<dbReference type="InterPro" id="IPR017907">
    <property type="entry name" value="Znf_RING_CS"/>
</dbReference>
<sequence>MDALAKSLKEDFLTCVICYEIFVEPKILPCLHTFCKGCLEKNILKFPEKNDFLCPICREPFSLPSRSVSSLKNNFIFKDMLDKLSESRKAGSKRVCSFCILHSKEVEATHKCITCLDLLCSFCVRHRHLFTRQNAYHEIVLLEDYLTGKCTVKKNSEVICERHNERLRFFCPSCSVPICGECALNDHRRHEYVAFDKAREIIEKDLKITMQNARAKQKKLKQERLTLTSHSQEVLSNETSLLEEVDTHFKEISCRLNKFRQNIEMSIKRKSRAEMEKIEASLKENESNHSNLQESISFCESILLKRSDLEVVFFLDDMKSSLLKYSSQDERKLELFLPSLGININNELSKLFHTKEANADCKKATTDDSSSRVSTKNDTATLDAKILENSIRAEQENEASKESAEENAQSITRCVPKCLKSYDMSEIQSDSSSSCVSITWIDKSSFALVDNIKQSAIICKTSSDHGISKVNTFFVEEIAAITKFSDKLACKTYSREIIIYSYPELVVERTFKGAYTLSSRSSELIWVTRNKIKIFKDCTLTEKKILDEEGVSFEFRQPYHFCCLPNNSFALTDKTVDCLYLLDERGQITARRDFTGQEQLGALSCDKNNRIYMTRYETNNICIFDANGEYLRTISLSCILKKPKVISVMNEDAVLVASKYRVVLLSLK</sequence>
<dbReference type="PROSITE" id="PS50089">
    <property type="entry name" value="ZF_RING_2"/>
    <property type="match status" value="1"/>
</dbReference>